<dbReference type="InterPro" id="IPR014986">
    <property type="entry name" value="XkdN-like"/>
</dbReference>
<protein>
    <recommendedName>
        <fullName evidence="3">Phage XkdN-like protein</fullName>
    </recommendedName>
</protein>
<dbReference type="Pfam" id="PF08890">
    <property type="entry name" value="Phage_TAC_5"/>
    <property type="match status" value="1"/>
</dbReference>
<sequence length="145" mass="16372">MSNEKIKDEEILNMTEEDIINKLMEPTEVPEATYFIDRIGIPVTLKGLSEKEINRIRKECTYAIGKGRKKVEKLDDEEFNAALIEAATVSPNWNNTKLLDALKASDGRQVIKKKFLAGEVSAIGDKVLELSGYNDELEEIEDIKN</sequence>
<reference evidence="1 2" key="1">
    <citation type="submission" date="2022-09" db="EMBL/GenBank/DDBJ databases">
        <title>complete genome sequences of Clostridium tetani str. KHSU-234311-028 isolated from soil.</title>
        <authorList>
            <person name="Sekizuka T."/>
            <person name="Shitada C."/>
            <person name="Takahashi M."/>
            <person name="Kuroda M."/>
        </authorList>
    </citation>
    <scope>NUCLEOTIDE SEQUENCE [LARGE SCALE GENOMIC DNA]</scope>
    <source>
        <strain evidence="1 2">KHSU-234311-028</strain>
    </source>
</reference>
<dbReference type="Proteomes" id="UP001321763">
    <property type="component" value="Chromosome"/>
</dbReference>
<dbReference type="AlphaFoldDB" id="A0ABC8EBQ3"/>
<gene>
    <name evidence="1" type="ORF">K234311028_12650</name>
</gene>
<dbReference type="Gene3D" id="3.30.2220.30">
    <property type="match status" value="1"/>
</dbReference>
<dbReference type="RefSeq" id="WP_317724973.1">
    <property type="nucleotide sequence ID" value="NZ_AP026818.1"/>
</dbReference>
<proteinExistence type="predicted"/>
<accession>A0ABC8EBQ3</accession>
<dbReference type="InterPro" id="IPR038559">
    <property type="entry name" value="XkdN-like_sf"/>
</dbReference>
<organism evidence="1 2">
    <name type="scientific">Clostridium tetani</name>
    <dbReference type="NCBI Taxonomy" id="1513"/>
    <lineage>
        <taxon>Bacteria</taxon>
        <taxon>Bacillati</taxon>
        <taxon>Bacillota</taxon>
        <taxon>Clostridia</taxon>
        <taxon>Eubacteriales</taxon>
        <taxon>Clostridiaceae</taxon>
        <taxon>Clostridium</taxon>
    </lineage>
</organism>
<name>A0ABC8EBQ3_CLOTA</name>
<evidence type="ECO:0008006" key="3">
    <source>
        <dbReference type="Google" id="ProtNLM"/>
    </source>
</evidence>
<evidence type="ECO:0000313" key="1">
    <source>
        <dbReference type="EMBL" id="BDR81019.1"/>
    </source>
</evidence>
<evidence type="ECO:0000313" key="2">
    <source>
        <dbReference type="Proteomes" id="UP001321763"/>
    </source>
</evidence>
<dbReference type="EMBL" id="AP026818">
    <property type="protein sequence ID" value="BDR81019.1"/>
    <property type="molecule type" value="Genomic_DNA"/>
</dbReference>